<evidence type="ECO:0000313" key="1">
    <source>
        <dbReference type="EMBL" id="CAI9918164.1"/>
    </source>
</evidence>
<evidence type="ECO:0000313" key="3">
    <source>
        <dbReference type="Proteomes" id="UP001642409"/>
    </source>
</evidence>
<keyword evidence="3" id="KW-1185">Reference proteome</keyword>
<dbReference type="EMBL" id="CAXDID020000235">
    <property type="protein sequence ID" value="CAL6061477.1"/>
    <property type="molecule type" value="Genomic_DNA"/>
</dbReference>
<dbReference type="Proteomes" id="UP001642409">
    <property type="component" value="Unassembled WGS sequence"/>
</dbReference>
<reference evidence="2 3" key="2">
    <citation type="submission" date="2024-07" db="EMBL/GenBank/DDBJ databases">
        <authorList>
            <person name="Akdeniz Z."/>
        </authorList>
    </citation>
    <scope>NUCLEOTIDE SEQUENCE [LARGE SCALE GENOMIC DNA]</scope>
</reference>
<evidence type="ECO:0000313" key="2">
    <source>
        <dbReference type="EMBL" id="CAL6061477.1"/>
    </source>
</evidence>
<proteinExistence type="predicted"/>
<dbReference type="EMBL" id="CATOUU010000153">
    <property type="protein sequence ID" value="CAI9918164.1"/>
    <property type="molecule type" value="Genomic_DNA"/>
</dbReference>
<reference evidence="1" key="1">
    <citation type="submission" date="2023-06" db="EMBL/GenBank/DDBJ databases">
        <authorList>
            <person name="Kurt Z."/>
        </authorList>
    </citation>
    <scope>NUCLEOTIDE SEQUENCE</scope>
</reference>
<name>A0AA86NFF9_9EUKA</name>
<sequence length="626" mass="70824">MAASIESDPLFANQQFVHVMQVLFEQDNMVSLHDYKQLYRLLHSSSLSLVYCECISLQLLLELSNSNQKLTEIVQELRLLDSTAVQTQITKMRPRSLSLQPRHVQLFRSLAFRSVFLTTNSFLFEMLLSQFTIFKFQTTDLLQQINQNVSHSSELTRSLLQLSCHFSPSYLKQSKKYMIQQDGSFKNEPFEAVFAQKTENGQITVQQTEQKLLGANAVERKIFGFLGLLCIIRLQQLPVVGQIVGILEFARNNLLNSLPTREIIGAALVQALSNNCSLNKDLVQNTFLLAQKLLMDLQTQPIGIKIINILKQASVEGEIYNIADGKKNKALIVLDEYDYFATEIKAQIESCPDPQGLNYYLIPVVTDKNFANTMTEIFKQQVFGDEITAPIPEKKEENSESVEPQKPTSDNKIIIIGAYSTFSNTLKVLEDLEITPNFQFIAQNYNGANQLMQSFAAYNSQQFPVISGNPKDIITLSIIQKIQQQCEPGQYIQNPFLQTINFLNIIKTTQIKQLFQLTMNVAGSKIQVNPLNKIQCWPNCKTSVTAIVNGTQQLADQVITELAVTMVDDRVQVGFSNVMFQCQSYLINFEKRIPVIVDGTEYKDVLTLRMACDSHQISTIDGDILI</sequence>
<protein>
    <submittedName>
        <fullName evidence="2">Hypothetical_protein</fullName>
    </submittedName>
</protein>
<organism evidence="1">
    <name type="scientific">Hexamita inflata</name>
    <dbReference type="NCBI Taxonomy" id="28002"/>
    <lineage>
        <taxon>Eukaryota</taxon>
        <taxon>Metamonada</taxon>
        <taxon>Diplomonadida</taxon>
        <taxon>Hexamitidae</taxon>
        <taxon>Hexamitinae</taxon>
        <taxon>Hexamita</taxon>
    </lineage>
</organism>
<accession>A0AA86NFF9</accession>
<gene>
    <name evidence="2" type="ORF">HINF_LOCUS49726</name>
    <name evidence="1" type="ORF">HINF_LOCUS5809</name>
</gene>
<dbReference type="AlphaFoldDB" id="A0AA86NFF9"/>
<comment type="caution">
    <text evidence="1">The sequence shown here is derived from an EMBL/GenBank/DDBJ whole genome shotgun (WGS) entry which is preliminary data.</text>
</comment>